<organism evidence="2 3">
    <name type="scientific">Cylicocyclus nassatus</name>
    <name type="common">Nematode worm</name>
    <dbReference type="NCBI Taxonomy" id="53992"/>
    <lineage>
        <taxon>Eukaryota</taxon>
        <taxon>Metazoa</taxon>
        <taxon>Ecdysozoa</taxon>
        <taxon>Nematoda</taxon>
        <taxon>Chromadorea</taxon>
        <taxon>Rhabditida</taxon>
        <taxon>Rhabditina</taxon>
        <taxon>Rhabditomorpha</taxon>
        <taxon>Strongyloidea</taxon>
        <taxon>Strongylidae</taxon>
        <taxon>Cylicocyclus</taxon>
    </lineage>
</organism>
<proteinExistence type="predicted"/>
<dbReference type="EMBL" id="CATQJL010000123">
    <property type="protein sequence ID" value="CAJ0596413.1"/>
    <property type="molecule type" value="Genomic_DNA"/>
</dbReference>
<dbReference type="AlphaFoldDB" id="A0AA36GQJ0"/>
<gene>
    <name evidence="2" type="ORF">CYNAS_LOCUS8396</name>
</gene>
<dbReference type="Proteomes" id="UP001176961">
    <property type="component" value="Unassembled WGS sequence"/>
</dbReference>
<evidence type="ECO:0000313" key="3">
    <source>
        <dbReference type="Proteomes" id="UP001176961"/>
    </source>
</evidence>
<dbReference type="InterPro" id="IPR054612">
    <property type="entry name" value="Phage_capsid-like_C"/>
</dbReference>
<dbReference type="SUPFAM" id="SSF56563">
    <property type="entry name" value="Major capsid protein gp5"/>
    <property type="match status" value="1"/>
</dbReference>
<sequence>MTSDKTKLRILDSLPVVYFVDETENNGRKNLTKIAWDKKYINAEELAVIVPIKENKLSERKIDDAIFNGAGKPATWRAGLIPSIINAGAEVNETGDFYSDINDAMVKVEESGYNVTGALGGVGLKGKFRMLVDKNGQPIKGTEIDSLNKTFMDNGAWDKTKSTMIVGDFSQAVYSIRQDITYKILDQATIQDPTTGEILYNLAQDDMVALRVVIRLGWEIPNPVNAENDTATRFPFASIKPVASI</sequence>
<keyword evidence="3" id="KW-1185">Reference proteome</keyword>
<evidence type="ECO:0000259" key="1">
    <source>
        <dbReference type="Pfam" id="PF05065"/>
    </source>
</evidence>
<feature type="domain" description="Phage capsid-like C-terminal" evidence="1">
    <location>
        <begin position="59"/>
        <end position="220"/>
    </location>
</feature>
<dbReference type="Pfam" id="PF05065">
    <property type="entry name" value="Phage_capsid"/>
    <property type="match status" value="1"/>
</dbReference>
<reference evidence="2" key="1">
    <citation type="submission" date="2023-07" db="EMBL/GenBank/DDBJ databases">
        <authorList>
            <consortium name="CYATHOMIX"/>
        </authorList>
    </citation>
    <scope>NUCLEOTIDE SEQUENCE</scope>
    <source>
        <strain evidence="2">N/A</strain>
    </source>
</reference>
<accession>A0AA36GQJ0</accession>
<name>A0AA36GQJ0_CYLNA</name>
<comment type="caution">
    <text evidence="2">The sequence shown here is derived from an EMBL/GenBank/DDBJ whole genome shotgun (WGS) entry which is preliminary data.</text>
</comment>
<evidence type="ECO:0000313" key="2">
    <source>
        <dbReference type="EMBL" id="CAJ0596413.1"/>
    </source>
</evidence>
<protein>
    <recommendedName>
        <fullName evidence="1">Phage capsid-like C-terminal domain-containing protein</fullName>
    </recommendedName>
</protein>